<proteinExistence type="predicted"/>
<dbReference type="AlphaFoldDB" id="A0A068YID4"/>
<keyword evidence="2" id="KW-1185">Reference proteome</keyword>
<dbReference type="EMBL" id="LN902842">
    <property type="protein sequence ID" value="CDS42056.1"/>
    <property type="molecule type" value="Genomic_DNA"/>
</dbReference>
<gene>
    <name evidence="1" type="ORF">EmuJ_000975300</name>
</gene>
<organism evidence="1 2">
    <name type="scientific">Echinococcus multilocularis</name>
    <name type="common">Fox tapeworm</name>
    <dbReference type="NCBI Taxonomy" id="6211"/>
    <lineage>
        <taxon>Eukaryota</taxon>
        <taxon>Metazoa</taxon>
        <taxon>Spiralia</taxon>
        <taxon>Lophotrochozoa</taxon>
        <taxon>Platyhelminthes</taxon>
        <taxon>Cestoda</taxon>
        <taxon>Eucestoda</taxon>
        <taxon>Cyclophyllidea</taxon>
        <taxon>Taeniidae</taxon>
        <taxon>Echinococcus</taxon>
    </lineage>
</organism>
<evidence type="ECO:0000313" key="2">
    <source>
        <dbReference type="Proteomes" id="UP000017246"/>
    </source>
</evidence>
<accession>A0A068YID4</accession>
<dbReference type="Proteomes" id="UP000017246">
    <property type="component" value="Unassembled WGS sequence"/>
</dbReference>
<reference evidence="1" key="1">
    <citation type="journal article" date="2013" name="Nature">
        <title>The genomes of four tapeworm species reveal adaptations to parasitism.</title>
        <authorList>
            <person name="Tsai I.J."/>
            <person name="Zarowiecki M."/>
            <person name="Holroyd N."/>
            <person name="Garciarrubio A."/>
            <person name="Sanchez-Flores A."/>
            <person name="Brooks K.L."/>
            <person name="Tracey A."/>
            <person name="Bobes R.J."/>
            <person name="Fragoso G."/>
            <person name="Sciutto E."/>
            <person name="Aslett M."/>
            <person name="Beasley H."/>
            <person name="Bennett H.M."/>
            <person name="Cai J."/>
            <person name="Camicia F."/>
            <person name="Clark R."/>
            <person name="Cucher M."/>
            <person name="De Silva N."/>
            <person name="Day T.A."/>
            <person name="Deplazes P."/>
            <person name="Estrada K."/>
            <person name="Fernandez C."/>
            <person name="Holland P.W."/>
            <person name="Hou J."/>
            <person name="Hu S."/>
            <person name="Huckvale T."/>
            <person name="Hung S.S."/>
            <person name="Kamenetzky L."/>
            <person name="Keane J.A."/>
            <person name="Kiss F."/>
            <person name="Koziol U."/>
            <person name="Lambert O."/>
            <person name="Liu K."/>
            <person name="Luo X."/>
            <person name="Luo Y."/>
            <person name="Macchiaroli N."/>
            <person name="Nichol S."/>
            <person name="Paps J."/>
            <person name="Parkinson J."/>
            <person name="Pouchkina-Stantcheva N."/>
            <person name="Riddiford N."/>
            <person name="Rosenzvit M."/>
            <person name="Salinas G."/>
            <person name="Wasmuth J.D."/>
            <person name="Zamanian M."/>
            <person name="Zheng Y."/>
            <person name="Cai X."/>
            <person name="Soberon X."/>
            <person name="Olson P.D."/>
            <person name="Laclette J.P."/>
            <person name="Brehm K."/>
            <person name="Berriman M."/>
            <person name="Garciarrubio A."/>
            <person name="Bobes R.J."/>
            <person name="Fragoso G."/>
            <person name="Sanchez-Flores A."/>
            <person name="Estrada K."/>
            <person name="Cevallos M.A."/>
            <person name="Morett E."/>
            <person name="Gonzalez V."/>
            <person name="Portillo T."/>
            <person name="Ochoa-Leyva A."/>
            <person name="Jose M.V."/>
            <person name="Sciutto E."/>
            <person name="Landa A."/>
            <person name="Jimenez L."/>
            <person name="Valdes V."/>
            <person name="Carrero J.C."/>
            <person name="Larralde C."/>
            <person name="Morales-Montor J."/>
            <person name="Limon-Lason J."/>
            <person name="Soberon X."/>
            <person name="Laclette J.P."/>
        </authorList>
    </citation>
    <scope>NUCLEOTIDE SEQUENCE [LARGE SCALE GENOMIC DNA]</scope>
</reference>
<reference evidence="1" key="2">
    <citation type="submission" date="2015-11" db="EMBL/GenBank/DDBJ databases">
        <authorList>
            <person name="Zhang Y."/>
            <person name="Guo Z."/>
        </authorList>
    </citation>
    <scope>NUCLEOTIDE SEQUENCE</scope>
</reference>
<protein>
    <submittedName>
        <fullName evidence="1">Expressed protein</fullName>
    </submittedName>
</protein>
<sequence length="96" mass="10456">MGAPVRPQAYLPSSAHVISQLDATLLISATLLLFRYPSSRIPDRTLFDLAIRTGYGTFSVTCHSGPHIRGLSISPMPNKDFRNKLGPIKASVFVDS</sequence>
<name>A0A068YID4_ECHMU</name>
<evidence type="ECO:0000313" key="1">
    <source>
        <dbReference type="EMBL" id="CDS42056.1"/>
    </source>
</evidence>